<reference evidence="1 2" key="1">
    <citation type="submission" date="2022-12" db="EMBL/GenBank/DDBJ databases">
        <title>Genome Sequence of Deinococcus aquaticus Type Strain PB314.</title>
        <authorList>
            <person name="Albert C."/>
            <person name="Hill J."/>
            <person name="Boren L."/>
            <person name="Scholz-Ng S."/>
            <person name="Fatema N."/>
            <person name="Grosso R."/>
            <person name="Soboslay E."/>
            <person name="Tuohy J."/>
        </authorList>
    </citation>
    <scope>NUCLEOTIDE SEQUENCE [LARGE SCALE GENOMIC DNA]</scope>
    <source>
        <strain evidence="1 2">PB-314</strain>
        <plasmid evidence="1 2">pDATS01</plasmid>
    </source>
</reference>
<dbReference type="Proteomes" id="UP001217044">
    <property type="component" value="Plasmid pDATS01"/>
</dbReference>
<protein>
    <submittedName>
        <fullName evidence="1">Replication initiator protein A</fullName>
    </submittedName>
</protein>
<evidence type="ECO:0000313" key="2">
    <source>
        <dbReference type="Proteomes" id="UP001217044"/>
    </source>
</evidence>
<evidence type="ECO:0000313" key="1">
    <source>
        <dbReference type="EMBL" id="WDA60508.1"/>
    </source>
</evidence>
<accession>A0ABY7V5N2</accession>
<gene>
    <name evidence="1" type="ORF">M8445_16595</name>
</gene>
<keyword evidence="2" id="KW-1185">Reference proteome</keyword>
<dbReference type="Pfam" id="PF10134">
    <property type="entry name" value="RPA"/>
    <property type="match status" value="1"/>
</dbReference>
<dbReference type="RefSeq" id="WP_273991283.1">
    <property type="nucleotide sequence ID" value="NZ_BAABQT010000037.1"/>
</dbReference>
<name>A0ABY7V5N2_9DEIO</name>
<proteinExistence type="predicted"/>
<keyword evidence="1" id="KW-0614">Plasmid</keyword>
<organism evidence="1 2">
    <name type="scientific">Deinococcus aquaticus</name>
    <dbReference type="NCBI Taxonomy" id="328692"/>
    <lineage>
        <taxon>Bacteria</taxon>
        <taxon>Thermotogati</taxon>
        <taxon>Deinococcota</taxon>
        <taxon>Deinococci</taxon>
        <taxon>Deinococcales</taxon>
        <taxon>Deinococcaceae</taxon>
        <taxon>Deinococcus</taxon>
    </lineage>
</organism>
<sequence length="431" mass="47745">MGLISIQRKIAPDYTSWKVSFERGGVKSEIECDGAQKFGVPHGVDNDSYLAMQDLYLEQGCPEDGVIVFTMYRLLQMCGLEDSGANRKMMRQSLERLAATTYWIGGAWRSHEEDDWIVASFRLIEKLVFTRARKDVDGAKMIAVTLPRELTRNIRNGYFKPVSMTLLRTLGQPARAAYRVIDALRHDPVQHQTRTASLHIGLMELAQRCGIASDKPDKIRRTLEPIHEDLLAARYLKEVSIVGRGKQQEVLYVFGQGAPEPDAALVDLLTGMKVPLAASRKAALDYPLLVRDGVAQARAILSAGYKPKNHVGFVLDVVRSYGNGKYQWPEGTRTAGARPAVRTVTAAPVPLDVPDVPVTSRSAEELARTLGFLLRTPRLSRDVLAKLPHDVLVDAHQKVVGQPGQRHDSLIEALLKLAEERPLLPSDTDSG</sequence>
<geneLocation type="plasmid" evidence="1 2">
    <name>pDATS01</name>
</geneLocation>
<dbReference type="EMBL" id="CP115166">
    <property type="protein sequence ID" value="WDA60508.1"/>
    <property type="molecule type" value="Genomic_DNA"/>
</dbReference>
<dbReference type="InterPro" id="IPR018777">
    <property type="entry name" value="Replication_initiator_prot_A"/>
</dbReference>